<dbReference type="Gene3D" id="3.20.20.70">
    <property type="entry name" value="Aldolase class I"/>
    <property type="match status" value="1"/>
</dbReference>
<dbReference type="InterPro" id="IPR013785">
    <property type="entry name" value="Aldolase_TIM"/>
</dbReference>
<dbReference type="KEGG" id="tcn:H9L16_15120"/>
<keyword evidence="5 8" id="KW-0963">Cytoplasm</keyword>
<dbReference type="GO" id="GO:0006096">
    <property type="term" value="P:glycolytic process"/>
    <property type="evidence" value="ECO:0007669"/>
    <property type="project" value="UniProtKB-UniRule"/>
</dbReference>
<feature type="active site" description="Proton acceptor" evidence="8">
    <location>
        <position position="165"/>
    </location>
</feature>
<dbReference type="InterPro" id="IPR020861">
    <property type="entry name" value="Triosephosphate_isomerase_AS"/>
</dbReference>
<dbReference type="InterPro" id="IPR022896">
    <property type="entry name" value="TrioseP_Isoase_bac/euk"/>
</dbReference>
<evidence type="ECO:0000256" key="6">
    <source>
        <dbReference type="ARBA" id="ARBA00023152"/>
    </source>
</evidence>
<evidence type="ECO:0000256" key="9">
    <source>
        <dbReference type="RuleBase" id="RU363013"/>
    </source>
</evidence>
<evidence type="ECO:0000256" key="5">
    <source>
        <dbReference type="ARBA" id="ARBA00022490"/>
    </source>
</evidence>
<dbReference type="UniPathway" id="UPA00109">
    <property type="reaction ID" value="UER00189"/>
</dbReference>
<dbReference type="AlphaFoldDB" id="A0A7G9SQ22"/>
<dbReference type="PANTHER" id="PTHR21139:SF42">
    <property type="entry name" value="TRIOSEPHOSPHATE ISOMERASE"/>
    <property type="match status" value="1"/>
</dbReference>
<keyword evidence="11" id="KW-1185">Reference proteome</keyword>
<evidence type="ECO:0000256" key="3">
    <source>
        <dbReference type="ARBA" id="ARBA00007422"/>
    </source>
</evidence>
<dbReference type="InterPro" id="IPR000652">
    <property type="entry name" value="Triosephosphate_isomerase"/>
</dbReference>
<reference evidence="10 11" key="1">
    <citation type="submission" date="2020-08" db="EMBL/GenBank/DDBJ databases">
        <title>Genome sequence of Thermomonas carbonis KCTC 42013T.</title>
        <authorList>
            <person name="Hyun D.-W."/>
            <person name="Bae J.-W."/>
        </authorList>
    </citation>
    <scope>NUCLEOTIDE SEQUENCE [LARGE SCALE GENOMIC DNA]</scope>
    <source>
        <strain evidence="10 11">KCTC 42013</strain>
    </source>
</reference>
<dbReference type="HAMAP" id="MF_00147_B">
    <property type="entry name" value="TIM_B"/>
    <property type="match status" value="1"/>
</dbReference>
<dbReference type="GO" id="GO:0005829">
    <property type="term" value="C:cytosol"/>
    <property type="evidence" value="ECO:0007669"/>
    <property type="project" value="TreeGrafter"/>
</dbReference>
<sequence>MRRKIVAGNWKLHGTRAFATALVAEIAAMPTPGVELVILPPLPYIGDLIEDFEGTPLAFGAQDVSSNEQGAYTGEVSASMLVDVGVRYGLVGHSERRQYHAESSELVALKFQAAINAGLRPILCLGEGLEQREAGKTEAVIASQLRPVLERVGVAAFANAVVAYEPVWAIGTGRTASPEQAQAVHAFIRGEVAAHDATIAGSLPILYGGSVKPGNAASLFGQADVDGGLIGGASLVAADFLAIATAAAA</sequence>
<comment type="pathway">
    <text evidence="2">Carbohydrate metabolism; erythritol degradation.</text>
</comment>
<comment type="catalytic activity">
    <reaction evidence="8 9">
        <text>D-glyceraldehyde 3-phosphate = dihydroxyacetone phosphate</text>
        <dbReference type="Rhea" id="RHEA:18585"/>
        <dbReference type="ChEBI" id="CHEBI:57642"/>
        <dbReference type="ChEBI" id="CHEBI:59776"/>
        <dbReference type="EC" id="5.3.1.1"/>
    </reaction>
</comment>
<feature type="binding site" evidence="8">
    <location>
        <position position="210"/>
    </location>
    <ligand>
        <name>substrate</name>
    </ligand>
</feature>
<comment type="function">
    <text evidence="8">Involved in the gluconeogenesis. Catalyzes stereospecifically the conversion of dihydroxyacetone phosphate (DHAP) to D-glyceraldehyde-3-phosphate (G3P).</text>
</comment>
<dbReference type="RefSeq" id="WP_187552464.1">
    <property type="nucleotide sequence ID" value="NZ_BMZL01000001.1"/>
</dbReference>
<keyword evidence="6 8" id="KW-0324">Glycolysis</keyword>
<comment type="pathway">
    <text evidence="1 8 9">Carbohydrate degradation; glycolysis; D-glyceraldehyde 3-phosphate from glycerone phosphate: step 1/1.</text>
</comment>
<dbReference type="CDD" id="cd00311">
    <property type="entry name" value="TIM"/>
    <property type="match status" value="1"/>
</dbReference>
<dbReference type="UniPathway" id="UPA00138"/>
<comment type="subunit">
    <text evidence="8 9">Homodimer.</text>
</comment>
<evidence type="ECO:0000256" key="2">
    <source>
        <dbReference type="ARBA" id="ARBA00004939"/>
    </source>
</evidence>
<organism evidence="10 11">
    <name type="scientific">Thermomonas carbonis</name>
    <dbReference type="NCBI Taxonomy" id="1463158"/>
    <lineage>
        <taxon>Bacteria</taxon>
        <taxon>Pseudomonadati</taxon>
        <taxon>Pseudomonadota</taxon>
        <taxon>Gammaproteobacteria</taxon>
        <taxon>Lysobacterales</taxon>
        <taxon>Lysobacteraceae</taxon>
        <taxon>Thermomonas</taxon>
    </lineage>
</organism>
<dbReference type="PROSITE" id="PS51440">
    <property type="entry name" value="TIM_2"/>
    <property type="match status" value="1"/>
</dbReference>
<feature type="binding site" evidence="8">
    <location>
        <begin position="9"/>
        <end position="11"/>
    </location>
    <ligand>
        <name>substrate</name>
    </ligand>
</feature>
<dbReference type="GO" id="GO:0004807">
    <property type="term" value="F:triose-phosphate isomerase activity"/>
    <property type="evidence" value="ECO:0007669"/>
    <property type="project" value="UniProtKB-UniRule"/>
</dbReference>
<evidence type="ECO:0000256" key="8">
    <source>
        <dbReference type="HAMAP-Rule" id="MF_00147"/>
    </source>
</evidence>
<dbReference type="PANTHER" id="PTHR21139">
    <property type="entry name" value="TRIOSEPHOSPHATE ISOMERASE"/>
    <property type="match status" value="1"/>
</dbReference>
<evidence type="ECO:0000256" key="1">
    <source>
        <dbReference type="ARBA" id="ARBA00004680"/>
    </source>
</evidence>
<dbReference type="GO" id="GO:0006094">
    <property type="term" value="P:gluconeogenesis"/>
    <property type="evidence" value="ECO:0007669"/>
    <property type="project" value="UniProtKB-UniRule"/>
</dbReference>
<dbReference type="Pfam" id="PF00121">
    <property type="entry name" value="TIM"/>
    <property type="match status" value="1"/>
</dbReference>
<feature type="active site" description="Electrophile" evidence="8">
    <location>
        <position position="93"/>
    </location>
</feature>
<dbReference type="FunFam" id="3.20.20.70:FF:000016">
    <property type="entry name" value="Triosephosphate isomerase"/>
    <property type="match status" value="1"/>
</dbReference>
<accession>A0A7G9SQ22</accession>
<feature type="binding site" evidence="8">
    <location>
        <position position="171"/>
    </location>
    <ligand>
        <name>substrate</name>
    </ligand>
</feature>
<dbReference type="GO" id="GO:0019563">
    <property type="term" value="P:glycerol catabolic process"/>
    <property type="evidence" value="ECO:0007669"/>
    <property type="project" value="TreeGrafter"/>
</dbReference>
<comment type="subcellular location">
    <subcellularLocation>
        <location evidence="8 9">Cytoplasm</location>
    </subcellularLocation>
</comment>
<gene>
    <name evidence="8" type="primary">tpiA</name>
    <name evidence="10" type="ORF">H9L16_15120</name>
</gene>
<evidence type="ECO:0000313" key="11">
    <source>
        <dbReference type="Proteomes" id="UP000515804"/>
    </source>
</evidence>
<proteinExistence type="inferred from homology"/>
<evidence type="ECO:0000313" key="10">
    <source>
        <dbReference type="EMBL" id="QNN69947.1"/>
    </source>
</evidence>
<dbReference type="GO" id="GO:0046166">
    <property type="term" value="P:glyceraldehyde-3-phosphate biosynthetic process"/>
    <property type="evidence" value="ECO:0007669"/>
    <property type="project" value="TreeGrafter"/>
</dbReference>
<comment type="similarity">
    <text evidence="3 8 9">Belongs to the triosephosphate isomerase family.</text>
</comment>
<dbReference type="Proteomes" id="UP000515804">
    <property type="component" value="Chromosome"/>
</dbReference>
<comment type="pathway">
    <text evidence="8 9">Carbohydrate biosynthesis; gluconeogenesis.</text>
</comment>
<dbReference type="EMBL" id="CP060719">
    <property type="protein sequence ID" value="QNN69947.1"/>
    <property type="molecule type" value="Genomic_DNA"/>
</dbReference>
<evidence type="ECO:0000256" key="7">
    <source>
        <dbReference type="ARBA" id="ARBA00023235"/>
    </source>
</evidence>
<protein>
    <recommendedName>
        <fullName evidence="8 9">Triosephosphate isomerase</fullName>
        <shortName evidence="8">TIM</shortName>
        <shortName evidence="8">TPI</shortName>
        <ecNumber evidence="8 9">5.3.1.1</ecNumber>
    </recommendedName>
    <alternativeName>
        <fullName evidence="8">Triose-phosphate isomerase</fullName>
    </alternativeName>
</protein>
<dbReference type="SUPFAM" id="SSF51351">
    <property type="entry name" value="Triosephosphate isomerase (TIM)"/>
    <property type="match status" value="1"/>
</dbReference>
<dbReference type="NCBIfam" id="TIGR00419">
    <property type="entry name" value="tim"/>
    <property type="match status" value="1"/>
</dbReference>
<name>A0A7G9SQ22_9GAMM</name>
<dbReference type="EC" id="5.3.1.1" evidence="8 9"/>
<feature type="binding site" evidence="8">
    <location>
        <begin position="231"/>
        <end position="232"/>
    </location>
    <ligand>
        <name>substrate</name>
    </ligand>
</feature>
<keyword evidence="4 8" id="KW-0312">Gluconeogenesis</keyword>
<dbReference type="InterPro" id="IPR035990">
    <property type="entry name" value="TIM_sf"/>
</dbReference>
<keyword evidence="7 8" id="KW-0413">Isomerase</keyword>
<evidence type="ECO:0000256" key="4">
    <source>
        <dbReference type="ARBA" id="ARBA00022432"/>
    </source>
</evidence>
<dbReference type="PROSITE" id="PS00171">
    <property type="entry name" value="TIM_1"/>
    <property type="match status" value="1"/>
</dbReference>